<protein>
    <submittedName>
        <fullName evidence="1">Uncharacterized protein</fullName>
    </submittedName>
</protein>
<evidence type="ECO:0000313" key="2">
    <source>
        <dbReference type="Proteomes" id="UP000002555"/>
    </source>
</evidence>
<proteinExistence type="predicted"/>
<organism evidence="1 2">
    <name type="scientific">Aeromonas phage Aeh1</name>
    <dbReference type="NCBI Taxonomy" id="2880362"/>
    <lineage>
        <taxon>Viruses</taxon>
        <taxon>Duplodnaviria</taxon>
        <taxon>Heunggongvirae</taxon>
        <taxon>Uroviricota</taxon>
        <taxon>Caudoviricetes</taxon>
        <taxon>Pantevenvirales</taxon>
        <taxon>Straboviridae</taxon>
        <taxon>Cinqassovirus</taxon>
        <taxon>Cinqassovirus aeh1</taxon>
    </lineage>
</organism>
<dbReference type="Proteomes" id="UP000002555">
    <property type="component" value="Segment"/>
</dbReference>
<sequence length="1069" mass="112231">MAERIPLVLQPPKTTTPKVWLNGAWADAPTTDIVTKGTDGKISSSVIPEEVIVANAPTWAQSKSWKAGALAYHIGQVYRANTDIPANTPFVISTGGATWQLVTSAAEISNVPSWTAYNPGIDRAIREGEMYYYSGSLYRSRANNVGNEITSTNHFEKLTGFTLPPSYVYTKSYTAGELIRWQGYYVTPNTNIGGNVPFEWGASGQAVTWRPVLFNGYLQYAWRGVMTANGQGFFYGDVIAPTPRSNILYVCVAASAPPIGTETTPLPAYWAPLINDTPIILDNYLSKADDLTYNVWKFASAYKKNTVVVYTDGNTYIANADIPANTLWAVGTTGATWKALGGGAVTDFVANQAYNALQLVRNNGELYISNAAIPANTVFVEGTTGATWKKVGSGGGSVLSDVPYIQGRLTQAANVSNGTVVALSATQSRDMSITSNGINLKANQTYLISTNVYLVSTLGSATFQWSNNNAVNTTGLIGPAPFSGITVTHTANEAGSLSTTFIYSPTVNETIYLKRTGGAVALHEPFSSYSVMQISGSNGSLPIFQGATNTTPGKPGVVAAPVAGAEKKILFGDGEWKDPAELLSSEIPFVSGTISAVAQTVQTTGSLMPIVSVKNYGITCTNNRVQLKANQTYMITTSIHVSGAEYAAFRWRNITDGLYIDPGELLISDASGTSQATGGQGGNFIYTPTKNLEIALVRSRDKTYPSTSDGYSQWTVVQISGTAGAFPIFQGSTATVQGKAGALAAAPLNTQDYVLYGSGEWKPLTAASSTGVVTKGQNPAPNATMGGPNVFLDRQSRINVDGILSTVRIPNYGSSGAVVVMRPQIGESSFSTGGKFDLVSTTTFASGTTSVSPGSQVKIGDYVGVWVAGSVTGTYVANGPTNNLVWLQIGVLPALPLTLTVGGGNTLGLGGIGFDVTTLNSGAVAAYVSPKMAMGTFSNTGASTGYSAIFSSLIDSIGVSGVGTSTLTLPAGKYIFEWQWAMSNGSIADGYYYSTLGSVSNATLTGGIQTISFWPTSSSWKDGDASVGCALVSNTAAGDIKLKIDVTVGNGANAAPSSNRMWWKITKMS</sequence>
<dbReference type="KEGG" id="vg:2657870"/>
<name>Q76Z63_9CAUD</name>
<dbReference type="EMBL" id="AY266303">
    <property type="protein sequence ID" value="AAQ17683.1"/>
    <property type="molecule type" value="Genomic_DNA"/>
</dbReference>
<dbReference type="RefSeq" id="NP_943906.1">
    <property type="nucleotide sequence ID" value="NC_005260.1"/>
</dbReference>
<reference evidence="1 2" key="1">
    <citation type="journal article" date="2001" name="J. Bacteriol.">
        <title>Phylogeny of the major head and tail genes of the wide-ranging T4-type bacteriophages.</title>
        <authorList>
            <person name="Tetart F."/>
            <person name="Desplats C."/>
            <person name="Kutateladze M."/>
            <person name="Monod C."/>
            <person name="Ackermann H.W."/>
            <person name="Krisch H.M."/>
        </authorList>
    </citation>
    <scope>NUCLEOTIDE SEQUENCE</scope>
</reference>
<evidence type="ECO:0000313" key="1">
    <source>
        <dbReference type="EMBL" id="AAQ17683.1"/>
    </source>
</evidence>
<accession>Q76Z63</accession>
<keyword evidence="2" id="KW-1185">Reference proteome</keyword>
<gene>
    <name evidence="1" type="ORF">Aeh1ORF026c</name>
</gene>
<dbReference type="Gene3D" id="2.10.10.90">
    <property type="match status" value="2"/>
</dbReference>